<evidence type="ECO:0000256" key="6">
    <source>
        <dbReference type="ARBA" id="ARBA00023125"/>
    </source>
</evidence>
<dbReference type="Proteomes" id="UP001304461">
    <property type="component" value="Unassembled WGS sequence"/>
</dbReference>
<protein>
    <recommendedName>
        <fullName evidence="9">DNA 3'-5' helicase</fullName>
        <ecNumber evidence="9">5.6.2.4</ecNumber>
    </recommendedName>
</protein>
<dbReference type="InterPro" id="IPR014016">
    <property type="entry name" value="UvrD-like_ATP-bd"/>
</dbReference>
<keyword evidence="7" id="KW-0413">Isomerase</keyword>
<sequence>MSFLAGLNEAQRRAVDHHTGPLLVVAGAGSGKTRALTHRIAHLIGHHGVDPAQVLAVTFTNKAAREMKERLEVLLAQRLAQSQFGQPWSTLPAREQKQLRSRIYREVIKDLWIGTFHALFARLLRFDIDKFRDPEGLTWTRQFSIYDESDAQSLVKEIVTQEMQLDPKRFEPKKVRWAISSAKNQGWLPERLEEEHPGPRGKHEAEAYRRYRRALAANNALDFDDLLLMPVQLLQQNEQIRHYWHRRFRHVLVDEYQDTNRTQYDLIKLLVANGHPPETFSDWEGRSVFVVGDADQSIYSFRAADFTILMGFQKEFGDGSLDGDTGTMVKLEENYRSTATILEAANALIANNSERIDKVLRPTRGEGEPISLTRCDDEIAEAEAVVHRMRMLEAAHPELRWGDMAVLYRTNAQSRAMEESLVRWGLPYIVVGGLRFYDRREIKDVLAYLRLLVNPADTVSLLRVLNVPRRGIGKTTIERLTDAANQLGMPLWEVVSDPEAVRSLAGRSARGVLQFQELISDLSRRLQDAPPSELVQRVMEQSGYLAELLAEATDESEERRRNLQELVNAALQYQEENEEGSLEGFLASAALASDADSKDTEADRVTLMTLHASKGLEFPVVFLVGLEQGLFPSYRSLEDPAALEEERRLCYVGITRAKERLFLSHASERRLWGGMREPAVPSVFLSELPEALLQGDIPRSGGAALRREQRLERLTRVDRDDSQRVAAGGAAGVPANAVRRRSAPRTWAVGDRVRHSSFGEGQVTHLFGSGEKTSIAVKFEGMGPKILDPRLAPIEPA</sequence>
<dbReference type="PANTHER" id="PTHR11070:SF2">
    <property type="entry name" value="ATP-DEPENDENT DNA HELICASE SRS2"/>
    <property type="match status" value="1"/>
</dbReference>
<dbReference type="EC" id="5.6.2.4" evidence="9"/>
<dbReference type="EMBL" id="JAYGHX010000004">
    <property type="protein sequence ID" value="MEA5391395.1"/>
    <property type="molecule type" value="Genomic_DNA"/>
</dbReference>
<keyword evidence="5 11" id="KW-0067">ATP-binding</keyword>
<comment type="similarity">
    <text evidence="1">Belongs to the helicase family. UvrD subfamily.</text>
</comment>
<keyword evidence="4 11" id="KW-0347">Helicase</keyword>
<keyword evidence="12" id="KW-0175">Coiled coil</keyword>
<evidence type="ECO:0000256" key="2">
    <source>
        <dbReference type="ARBA" id="ARBA00022741"/>
    </source>
</evidence>
<dbReference type="Pfam" id="PF00580">
    <property type="entry name" value="UvrD-helicase"/>
    <property type="match status" value="1"/>
</dbReference>
<feature type="binding site" evidence="11">
    <location>
        <begin position="26"/>
        <end position="33"/>
    </location>
    <ligand>
        <name>ATP</name>
        <dbReference type="ChEBI" id="CHEBI:30616"/>
    </ligand>
</feature>
<evidence type="ECO:0000256" key="8">
    <source>
        <dbReference type="ARBA" id="ARBA00034617"/>
    </source>
</evidence>
<evidence type="ECO:0000313" key="16">
    <source>
        <dbReference type="Proteomes" id="UP001304461"/>
    </source>
</evidence>
<evidence type="ECO:0000256" key="10">
    <source>
        <dbReference type="ARBA" id="ARBA00048988"/>
    </source>
</evidence>
<accession>A0ABU5RUC5</accession>
<evidence type="ECO:0000259" key="14">
    <source>
        <dbReference type="PROSITE" id="PS51217"/>
    </source>
</evidence>
<dbReference type="InterPro" id="IPR027417">
    <property type="entry name" value="P-loop_NTPase"/>
</dbReference>
<evidence type="ECO:0000256" key="5">
    <source>
        <dbReference type="ARBA" id="ARBA00022840"/>
    </source>
</evidence>
<proteinExistence type="inferred from homology"/>
<keyword evidence="6" id="KW-0238">DNA-binding</keyword>
<dbReference type="CDD" id="cd18807">
    <property type="entry name" value="SF1_C_UvrD"/>
    <property type="match status" value="1"/>
</dbReference>
<dbReference type="PROSITE" id="PS51217">
    <property type="entry name" value="UVRD_HELICASE_CTER"/>
    <property type="match status" value="1"/>
</dbReference>
<keyword evidence="2 11" id="KW-0547">Nucleotide-binding</keyword>
<feature type="domain" description="UvrD-like helicase C-terminal" evidence="14">
    <location>
        <begin position="339"/>
        <end position="615"/>
    </location>
</feature>
<dbReference type="Pfam" id="PF21196">
    <property type="entry name" value="PcrA_UvrD_tudor"/>
    <property type="match status" value="1"/>
</dbReference>
<dbReference type="InterPro" id="IPR000212">
    <property type="entry name" value="DNA_helicase_UvrD/REP"/>
</dbReference>
<reference evidence="15 16" key="1">
    <citation type="submission" date="2023-12" db="EMBL/GenBank/DDBJ databases">
        <title>Baltic Sea Cyanobacteria.</title>
        <authorList>
            <person name="Delbaje E."/>
            <person name="Fewer D.P."/>
            <person name="Shishido T.K."/>
        </authorList>
    </citation>
    <scope>NUCLEOTIDE SEQUENCE [LARGE SCALE GENOMIC DNA]</scope>
    <source>
        <strain evidence="15 16">UHCC 0139</strain>
    </source>
</reference>
<dbReference type="Gene3D" id="1.10.486.10">
    <property type="entry name" value="PCRA, domain 4"/>
    <property type="match status" value="1"/>
</dbReference>
<dbReference type="Pfam" id="PF13361">
    <property type="entry name" value="UvrD_C"/>
    <property type="match status" value="1"/>
</dbReference>
<dbReference type="InterPro" id="IPR014017">
    <property type="entry name" value="DNA_helicase_UvrD-like_C"/>
</dbReference>
<comment type="catalytic activity">
    <reaction evidence="8">
        <text>Couples ATP hydrolysis with the unwinding of duplex DNA by translocating in the 3'-5' direction.</text>
        <dbReference type="EC" id="5.6.2.4"/>
    </reaction>
</comment>
<comment type="catalytic activity">
    <reaction evidence="10">
        <text>ATP + H2O = ADP + phosphate + H(+)</text>
        <dbReference type="Rhea" id="RHEA:13065"/>
        <dbReference type="ChEBI" id="CHEBI:15377"/>
        <dbReference type="ChEBI" id="CHEBI:15378"/>
        <dbReference type="ChEBI" id="CHEBI:30616"/>
        <dbReference type="ChEBI" id="CHEBI:43474"/>
        <dbReference type="ChEBI" id="CHEBI:456216"/>
        <dbReference type="EC" id="5.6.2.4"/>
    </reaction>
</comment>
<dbReference type="Gene3D" id="3.40.50.300">
    <property type="entry name" value="P-loop containing nucleotide triphosphate hydrolases"/>
    <property type="match status" value="2"/>
</dbReference>
<evidence type="ECO:0000256" key="11">
    <source>
        <dbReference type="PROSITE-ProRule" id="PRU00560"/>
    </source>
</evidence>
<dbReference type="PROSITE" id="PS51198">
    <property type="entry name" value="UVRD_HELICASE_ATP_BIND"/>
    <property type="match status" value="1"/>
</dbReference>
<dbReference type="SUPFAM" id="SSF52540">
    <property type="entry name" value="P-loop containing nucleoside triphosphate hydrolases"/>
    <property type="match status" value="1"/>
</dbReference>
<dbReference type="CDD" id="cd17932">
    <property type="entry name" value="DEXQc_UvrD"/>
    <property type="match status" value="1"/>
</dbReference>
<comment type="caution">
    <text evidence="15">The sequence shown here is derived from an EMBL/GenBank/DDBJ whole genome shotgun (WGS) entry which is preliminary data.</text>
</comment>
<evidence type="ECO:0000256" key="9">
    <source>
        <dbReference type="ARBA" id="ARBA00034808"/>
    </source>
</evidence>
<keyword evidence="3 11" id="KW-0378">Hydrolase</keyword>
<evidence type="ECO:0000256" key="4">
    <source>
        <dbReference type="ARBA" id="ARBA00022806"/>
    </source>
</evidence>
<evidence type="ECO:0000256" key="3">
    <source>
        <dbReference type="ARBA" id="ARBA00022801"/>
    </source>
</evidence>
<evidence type="ECO:0000256" key="1">
    <source>
        <dbReference type="ARBA" id="ARBA00009922"/>
    </source>
</evidence>
<dbReference type="Gene3D" id="1.10.10.160">
    <property type="match status" value="1"/>
</dbReference>
<dbReference type="RefSeq" id="WP_323305420.1">
    <property type="nucleotide sequence ID" value="NZ_JAYGHX010000004.1"/>
</dbReference>
<name>A0ABU5RUC5_9CYAN</name>
<organism evidence="15 16">
    <name type="scientific">Cyanobium gracile UHCC 0139</name>
    <dbReference type="NCBI Taxonomy" id="3110308"/>
    <lineage>
        <taxon>Bacteria</taxon>
        <taxon>Bacillati</taxon>
        <taxon>Cyanobacteriota</taxon>
        <taxon>Cyanophyceae</taxon>
        <taxon>Synechococcales</taxon>
        <taxon>Prochlorococcaceae</taxon>
        <taxon>Cyanobium</taxon>
    </lineage>
</organism>
<evidence type="ECO:0000256" key="12">
    <source>
        <dbReference type="SAM" id="Coils"/>
    </source>
</evidence>
<gene>
    <name evidence="15" type="ORF">VB738_08995</name>
</gene>
<feature type="coiled-coil region" evidence="12">
    <location>
        <begin position="546"/>
        <end position="583"/>
    </location>
</feature>
<dbReference type="PANTHER" id="PTHR11070">
    <property type="entry name" value="UVRD / RECB / PCRA DNA HELICASE FAMILY MEMBER"/>
    <property type="match status" value="1"/>
</dbReference>
<keyword evidence="16" id="KW-1185">Reference proteome</keyword>
<feature type="domain" description="UvrD-like helicase ATP-binding" evidence="13">
    <location>
        <begin position="5"/>
        <end position="338"/>
    </location>
</feature>
<evidence type="ECO:0000259" key="13">
    <source>
        <dbReference type="PROSITE" id="PS51198"/>
    </source>
</evidence>
<evidence type="ECO:0000256" key="7">
    <source>
        <dbReference type="ARBA" id="ARBA00023235"/>
    </source>
</evidence>
<dbReference type="InterPro" id="IPR013986">
    <property type="entry name" value="DExx_box_DNA_helicase_dom_sf"/>
</dbReference>
<evidence type="ECO:0000313" key="15">
    <source>
        <dbReference type="EMBL" id="MEA5391395.1"/>
    </source>
</evidence>